<dbReference type="Gene3D" id="1.25.10.10">
    <property type="entry name" value="Leucine-rich Repeat Variant"/>
    <property type="match status" value="3"/>
</dbReference>
<evidence type="ECO:0000313" key="6">
    <source>
        <dbReference type="WBParaSite" id="PDA_v2.g29449.t1"/>
    </source>
</evidence>
<dbReference type="InterPro" id="IPR011989">
    <property type="entry name" value="ARM-like"/>
</dbReference>
<comment type="similarity">
    <text evidence="1">Belongs to the importin alpha family.</text>
</comment>
<dbReference type="InterPro" id="IPR016024">
    <property type="entry name" value="ARM-type_fold"/>
</dbReference>
<organism evidence="5 6">
    <name type="scientific">Panagrolaimus davidi</name>
    <dbReference type="NCBI Taxonomy" id="227884"/>
    <lineage>
        <taxon>Eukaryota</taxon>
        <taxon>Metazoa</taxon>
        <taxon>Ecdysozoa</taxon>
        <taxon>Nematoda</taxon>
        <taxon>Chromadorea</taxon>
        <taxon>Rhabditida</taxon>
        <taxon>Tylenchina</taxon>
        <taxon>Panagrolaimomorpha</taxon>
        <taxon>Panagrolaimoidea</taxon>
        <taxon>Panagrolaimidae</taxon>
        <taxon>Panagrolaimus</taxon>
    </lineage>
</organism>
<keyword evidence="5" id="KW-1185">Reference proteome</keyword>
<dbReference type="AlphaFoldDB" id="A0A914QCV1"/>
<dbReference type="SUPFAM" id="SSF48371">
    <property type="entry name" value="ARM repeat"/>
    <property type="match status" value="2"/>
</dbReference>
<dbReference type="WBParaSite" id="PDA_v2.g29449.t1">
    <property type="protein sequence ID" value="PDA_v2.g29449.t1"/>
    <property type="gene ID" value="PDA_v2.g29449"/>
</dbReference>
<reference evidence="6" key="1">
    <citation type="submission" date="2022-11" db="UniProtKB">
        <authorList>
            <consortium name="WormBaseParasite"/>
        </authorList>
    </citation>
    <scope>IDENTIFICATION</scope>
</reference>
<evidence type="ECO:0000256" key="1">
    <source>
        <dbReference type="ARBA" id="ARBA00010394"/>
    </source>
</evidence>
<dbReference type="InterPro" id="IPR000225">
    <property type="entry name" value="Armadillo"/>
</dbReference>
<keyword evidence="3" id="KW-0653">Protein transport</keyword>
<evidence type="ECO:0000256" key="3">
    <source>
        <dbReference type="ARBA" id="ARBA00022927"/>
    </source>
</evidence>
<dbReference type="SMART" id="SM00185">
    <property type="entry name" value="ARM"/>
    <property type="match status" value="8"/>
</dbReference>
<feature type="region of interest" description="Disordered" evidence="4">
    <location>
        <begin position="1"/>
        <end position="20"/>
    </location>
</feature>
<dbReference type="GO" id="GO:0015031">
    <property type="term" value="P:protein transport"/>
    <property type="evidence" value="ECO:0007669"/>
    <property type="project" value="UniProtKB-KW"/>
</dbReference>
<evidence type="ECO:0000256" key="4">
    <source>
        <dbReference type="SAM" id="MobiDB-lite"/>
    </source>
</evidence>
<dbReference type="Proteomes" id="UP000887578">
    <property type="component" value="Unplaced"/>
</dbReference>
<name>A0A914QCV1_9BILA</name>
<keyword evidence="2" id="KW-0813">Transport</keyword>
<dbReference type="PANTHER" id="PTHR23316">
    <property type="entry name" value="IMPORTIN ALPHA"/>
    <property type="match status" value="1"/>
</dbReference>
<evidence type="ECO:0000313" key="5">
    <source>
        <dbReference type="Proteomes" id="UP000887578"/>
    </source>
</evidence>
<accession>A0A914QCV1</accession>
<proteinExistence type="inferred from homology"/>
<protein>
    <submittedName>
        <fullName evidence="6">Armadillo repeat-containing protein 8</fullName>
    </submittedName>
</protein>
<evidence type="ECO:0000256" key="2">
    <source>
        <dbReference type="ARBA" id="ARBA00022448"/>
    </source>
</evidence>
<sequence length="876" mass="99377">MESQNINLEAPDDDEPPPCKRVKKMSDTALQEESETTRIAFISEVYTHCKTIKDLNNSDKYEALKRISDGITNNCDFPIEILFQNEIVPVLIQLIKEANNETRYHAGHILSYMTTGTSVQTEYVVSALELEFPSLMKKLESPNLMVQALEEVRNIMAVGPIFRDFFLKFGIIQKLLNINTTSPRLICAITEVLNHICQKPLPHFDITRPFVQNMLQYMDQEDENIHSNCIVILAKITDEGSNETKTFVLDNFVPYLKMLLDGPNQQIQTNVIYIFRNIISGNVDQLENVMKTGVISCLIKLLSEKFLLRPTLDALVSFMAHGPKACECCVNDGILEPLGSLTKAVHPDLLLTSVTLIRAFCQHYCTQLLPESAALIFRHLIALIYNSNEHEVLIHALYSISYFILNGIVKVFILENIFGRFIDLLNSNEINLRTAAFYAFGNLINSGYPYMKEEIIFKTVEMTELFLKHSDPVVQEKGLRFLSKAVKNKENIRRINFLNFIPECVKLLDSTIVRVQQLTVNLMGNFFAGAKKQIEVILQCDPHAILIRLLTSSSIDVRIEALGVIGHIIGFSVQERDKCIGLNITNYLLSLWKMKPSPNLINNFAKILFIIYQDPLPAEQEQQALFPCLLKLLHYSKDANIITNGLYAFSNVAMKIPDAFRIYVDKEVVIDLVKFLKHDNADVQNSALSAFENIAGNNDHKQHLVACGIFKQIKDLLQYPNKKLNAIGLMLLLKISNGRDREVQAIFDEENLLTSVINLLGHDDFELKKEAANIYSKLINGNLEQIMVIIKMGSLASYFAFMEQCDETTVIPYLEAFCTMCKKARPNVMEIQQFINDSDGKTFLSNMCKDVRHRAIIFQCLGALNLRLSGCSLIDL</sequence>